<keyword evidence="1" id="KW-0812">Transmembrane</keyword>
<dbReference type="EMBL" id="FMZZ01000015">
    <property type="protein sequence ID" value="SDD65377.1"/>
    <property type="molecule type" value="Genomic_DNA"/>
</dbReference>
<feature type="transmembrane region" description="Helical" evidence="1">
    <location>
        <begin position="15"/>
        <end position="32"/>
    </location>
</feature>
<evidence type="ECO:0000313" key="3">
    <source>
        <dbReference type="Proteomes" id="UP000199501"/>
    </source>
</evidence>
<organism evidence="2 3">
    <name type="scientific">Actinokineospora iranica</name>
    <dbReference type="NCBI Taxonomy" id="1271860"/>
    <lineage>
        <taxon>Bacteria</taxon>
        <taxon>Bacillati</taxon>
        <taxon>Actinomycetota</taxon>
        <taxon>Actinomycetes</taxon>
        <taxon>Pseudonocardiales</taxon>
        <taxon>Pseudonocardiaceae</taxon>
        <taxon>Actinokineospora</taxon>
    </lineage>
</organism>
<dbReference type="AlphaFoldDB" id="A0A1G6WJE6"/>
<sequence>MAPVVMMHNGGWDEMALVAGPVAIIVLLIVLARRQGPVADEDEQTPRT</sequence>
<evidence type="ECO:0000256" key="1">
    <source>
        <dbReference type="SAM" id="Phobius"/>
    </source>
</evidence>
<reference evidence="3" key="1">
    <citation type="submission" date="2016-10" db="EMBL/GenBank/DDBJ databases">
        <authorList>
            <person name="Varghese N."/>
            <person name="Submissions S."/>
        </authorList>
    </citation>
    <scope>NUCLEOTIDE SEQUENCE [LARGE SCALE GENOMIC DNA]</scope>
    <source>
        <strain evidence="3">IBRC-M 10403</strain>
    </source>
</reference>
<evidence type="ECO:0000313" key="2">
    <source>
        <dbReference type="EMBL" id="SDD65377.1"/>
    </source>
</evidence>
<dbReference type="RefSeq" id="WP_175483032.1">
    <property type="nucleotide sequence ID" value="NZ_FMZZ01000015.1"/>
</dbReference>
<proteinExistence type="predicted"/>
<keyword evidence="3" id="KW-1185">Reference proteome</keyword>
<keyword evidence="1" id="KW-1133">Transmembrane helix</keyword>
<protein>
    <submittedName>
        <fullName evidence="2">Uncharacterized protein</fullName>
    </submittedName>
</protein>
<keyword evidence="1" id="KW-0472">Membrane</keyword>
<name>A0A1G6WJE6_9PSEU</name>
<accession>A0A1G6WJE6</accession>
<gene>
    <name evidence="2" type="ORF">SAMN05216174_11512</name>
</gene>
<dbReference type="Proteomes" id="UP000199501">
    <property type="component" value="Unassembled WGS sequence"/>
</dbReference>